<proteinExistence type="predicted"/>
<organism evidence="3 4">
    <name type="scientific">Phaedon cochleariae</name>
    <name type="common">Mustard beetle</name>
    <dbReference type="NCBI Taxonomy" id="80249"/>
    <lineage>
        <taxon>Eukaryota</taxon>
        <taxon>Metazoa</taxon>
        <taxon>Ecdysozoa</taxon>
        <taxon>Arthropoda</taxon>
        <taxon>Hexapoda</taxon>
        <taxon>Insecta</taxon>
        <taxon>Pterygota</taxon>
        <taxon>Neoptera</taxon>
        <taxon>Endopterygota</taxon>
        <taxon>Coleoptera</taxon>
        <taxon>Polyphaga</taxon>
        <taxon>Cucujiformia</taxon>
        <taxon>Chrysomeloidea</taxon>
        <taxon>Chrysomelidae</taxon>
        <taxon>Chrysomelinae</taxon>
        <taxon>Chrysomelini</taxon>
        <taxon>Phaedon</taxon>
    </lineage>
</organism>
<evidence type="ECO:0000256" key="1">
    <source>
        <dbReference type="SAM" id="MobiDB-lite"/>
    </source>
</evidence>
<reference evidence="3" key="2">
    <citation type="submission" date="2022-10" db="EMBL/GenBank/DDBJ databases">
        <authorList>
            <consortium name="ENA_rothamsted_submissions"/>
            <consortium name="culmorum"/>
            <person name="King R."/>
        </authorList>
    </citation>
    <scope>NUCLEOTIDE SEQUENCE</scope>
</reference>
<dbReference type="Pfam" id="PF16064">
    <property type="entry name" value="DUF4806"/>
    <property type="match status" value="1"/>
</dbReference>
<reference evidence="3" key="1">
    <citation type="submission" date="2022-01" db="EMBL/GenBank/DDBJ databases">
        <authorList>
            <person name="King R."/>
        </authorList>
    </citation>
    <scope>NUCLEOTIDE SEQUENCE</scope>
</reference>
<name>A0A9P0GTW9_PHACE</name>
<evidence type="ECO:0000313" key="3">
    <source>
        <dbReference type="EMBL" id="CAH1159989.1"/>
    </source>
</evidence>
<dbReference type="EMBL" id="OU896709">
    <property type="protein sequence ID" value="CAH1159989.1"/>
    <property type="molecule type" value="Genomic_DNA"/>
</dbReference>
<gene>
    <name evidence="3" type="ORF">PHAECO_LOCUS7206</name>
</gene>
<protein>
    <recommendedName>
        <fullName evidence="2">DUF4806 domain-containing protein</fullName>
    </recommendedName>
</protein>
<evidence type="ECO:0000313" key="4">
    <source>
        <dbReference type="Proteomes" id="UP001153737"/>
    </source>
</evidence>
<keyword evidence="4" id="KW-1185">Reference proteome</keyword>
<dbReference type="OrthoDB" id="7554902at2759"/>
<feature type="compositionally biased region" description="Polar residues" evidence="1">
    <location>
        <begin position="92"/>
        <end position="103"/>
    </location>
</feature>
<dbReference type="AlphaFoldDB" id="A0A9P0GTW9"/>
<sequence length="332" mass="37504">MRKQVDELEKAFKRGKEAEVTSDLVDTDIDESTLTRQPRKTYKKVIESSGSEEERYSRPPKIKIKKLSGAVETKHPNYGLKSVSGQKLVLPVQQSSGQSQHNTQHLDEFSQSSSSQNYSLKSVSGRKLVLPVQQSSEQSQYNTQHLDEFSQPSLSFCAPSPGNNSVSESAIKTLVSMVNQVKEQNKLVIGKLDEIQNTLFNKQGAPAQAQDIKDSFPVQLPLKNIQQLNIFEEHTNQKENLNLLVTHLGSLGGKNIKLRIHKVLRELLTDDLASNFSYYGKRSKEPFYELNINKALLRAVKSEESTISDVEDTIKLWIKHAPDRMRARNKTQ</sequence>
<feature type="domain" description="DUF4806" evidence="2">
    <location>
        <begin position="218"/>
        <end position="299"/>
    </location>
</feature>
<dbReference type="InterPro" id="IPR032071">
    <property type="entry name" value="DUF4806"/>
</dbReference>
<dbReference type="Proteomes" id="UP001153737">
    <property type="component" value="Chromosome 3"/>
</dbReference>
<feature type="region of interest" description="Disordered" evidence="1">
    <location>
        <begin position="92"/>
        <end position="118"/>
    </location>
</feature>
<accession>A0A9P0GTW9</accession>
<dbReference type="PANTHER" id="PTHR34153">
    <property type="entry name" value="SI:CH211-262H13.3-RELATED-RELATED"/>
    <property type="match status" value="1"/>
</dbReference>
<evidence type="ECO:0000259" key="2">
    <source>
        <dbReference type="Pfam" id="PF16064"/>
    </source>
</evidence>
<dbReference type="PANTHER" id="PTHR34153:SF2">
    <property type="entry name" value="SI:CH211-262H13.3-RELATED"/>
    <property type="match status" value="1"/>
</dbReference>
<feature type="region of interest" description="Disordered" evidence="1">
    <location>
        <begin position="28"/>
        <end position="60"/>
    </location>
</feature>